<feature type="non-terminal residue" evidence="1">
    <location>
        <position position="1"/>
    </location>
</feature>
<dbReference type="EMBL" id="JQFK01001471">
    <property type="protein sequence ID" value="KGK34603.1"/>
    <property type="molecule type" value="Genomic_DNA"/>
</dbReference>
<reference evidence="2" key="1">
    <citation type="journal article" date="2014" name="Microb. Cell Fact.">
        <title>Exploiting Issatchenkia orientalis SD108 for succinic acid production.</title>
        <authorList>
            <person name="Xiao H."/>
            <person name="Shao Z."/>
            <person name="Jiang Y."/>
            <person name="Dole S."/>
            <person name="Zhao H."/>
        </authorList>
    </citation>
    <scope>NUCLEOTIDE SEQUENCE [LARGE SCALE GENOMIC DNA]</scope>
    <source>
        <strain evidence="2">SD108</strain>
    </source>
</reference>
<name>A0A099NP84_PICKU</name>
<dbReference type="HOGENOM" id="CLU_3437516_0_0_1"/>
<evidence type="ECO:0000313" key="2">
    <source>
        <dbReference type="Proteomes" id="UP000029867"/>
    </source>
</evidence>
<comment type="caution">
    <text evidence="1">The sequence shown here is derived from an EMBL/GenBank/DDBJ whole genome shotgun (WGS) entry which is preliminary data.</text>
</comment>
<organism evidence="1 2">
    <name type="scientific">Pichia kudriavzevii</name>
    <name type="common">Yeast</name>
    <name type="synonym">Issatchenkia orientalis</name>
    <dbReference type="NCBI Taxonomy" id="4909"/>
    <lineage>
        <taxon>Eukaryota</taxon>
        <taxon>Fungi</taxon>
        <taxon>Dikarya</taxon>
        <taxon>Ascomycota</taxon>
        <taxon>Saccharomycotina</taxon>
        <taxon>Pichiomycetes</taxon>
        <taxon>Pichiales</taxon>
        <taxon>Pichiaceae</taxon>
        <taxon>Pichia</taxon>
    </lineage>
</organism>
<dbReference type="Proteomes" id="UP000029867">
    <property type="component" value="Unassembled WGS sequence"/>
</dbReference>
<evidence type="ECO:0000313" key="1">
    <source>
        <dbReference type="EMBL" id="KGK34603.1"/>
    </source>
</evidence>
<gene>
    <name evidence="1" type="ORF">JL09_g6249</name>
</gene>
<accession>A0A099NP84</accession>
<sequence length="12" mass="1442">LLLCTSRNYPDF</sequence>
<feature type="non-terminal residue" evidence="1">
    <location>
        <position position="12"/>
    </location>
</feature>
<proteinExistence type="predicted"/>
<protein>
    <submittedName>
        <fullName evidence="1">Uncharacterized protein</fullName>
    </submittedName>
</protein>